<dbReference type="Pfam" id="PF01740">
    <property type="entry name" value="STAS"/>
    <property type="match status" value="1"/>
</dbReference>
<sequence>MASTTLTTTAVNDGTTIAALSGELDIATAGQVELDLAHLVVGMVRELRLDLSAVTFCDSSGADLFVRVHRQCAATGVRLHLCAVPHPCATVFRVLGVDDTVPCSFA</sequence>
<name>A0A5R9E8C9_9ACTN</name>
<dbReference type="OrthoDB" id="5471473at2"/>
<proteinExistence type="predicted"/>
<dbReference type="InterPro" id="IPR036513">
    <property type="entry name" value="STAS_dom_sf"/>
</dbReference>
<dbReference type="Proteomes" id="UP000305921">
    <property type="component" value="Unassembled WGS sequence"/>
</dbReference>
<comment type="caution">
    <text evidence="2">The sequence shown here is derived from an EMBL/GenBank/DDBJ whole genome shotgun (WGS) entry which is preliminary data.</text>
</comment>
<protein>
    <submittedName>
        <fullName evidence="2">STAS domain-containing protein</fullName>
    </submittedName>
</protein>
<evidence type="ECO:0000313" key="3">
    <source>
        <dbReference type="Proteomes" id="UP000305921"/>
    </source>
</evidence>
<dbReference type="PANTHER" id="PTHR33495:SF2">
    <property type="entry name" value="ANTI-SIGMA FACTOR ANTAGONIST TM_1081-RELATED"/>
    <property type="match status" value="1"/>
</dbReference>
<dbReference type="SUPFAM" id="SSF52091">
    <property type="entry name" value="SpoIIaa-like"/>
    <property type="match status" value="1"/>
</dbReference>
<dbReference type="Gene3D" id="3.30.750.24">
    <property type="entry name" value="STAS domain"/>
    <property type="match status" value="1"/>
</dbReference>
<dbReference type="CDD" id="cd07043">
    <property type="entry name" value="STAS_anti-anti-sigma_factors"/>
    <property type="match status" value="1"/>
</dbReference>
<keyword evidence="3" id="KW-1185">Reference proteome</keyword>
<reference evidence="2 3" key="1">
    <citation type="submission" date="2019-05" db="EMBL/GenBank/DDBJ databases">
        <title>Streptomyces marianii sp. nov., a novel marine actinomycete from southern coast of India.</title>
        <authorList>
            <person name="Iniyan A.M."/>
            <person name="Wink J."/>
            <person name="Ramprasad E."/>
            <person name="Ramana C.V."/>
            <person name="Bunk B."/>
            <person name="Sproer C."/>
            <person name="Joseph F.-J.R.S."/>
            <person name="Vincent S.G.P."/>
        </authorList>
    </citation>
    <scope>NUCLEOTIDE SEQUENCE [LARGE SCALE GENOMIC DNA]</scope>
    <source>
        <strain evidence="2 3">ICN19</strain>
    </source>
</reference>
<dbReference type="PROSITE" id="PS50801">
    <property type="entry name" value="STAS"/>
    <property type="match status" value="1"/>
</dbReference>
<dbReference type="RefSeq" id="WP_138055438.1">
    <property type="nucleotide sequence ID" value="NZ_VAWE01000001.1"/>
</dbReference>
<evidence type="ECO:0000313" key="2">
    <source>
        <dbReference type="EMBL" id="TLQ46126.1"/>
    </source>
</evidence>
<dbReference type="EMBL" id="VAWE01000001">
    <property type="protein sequence ID" value="TLQ46126.1"/>
    <property type="molecule type" value="Genomic_DNA"/>
</dbReference>
<gene>
    <name evidence="2" type="ORF">FEF34_26835</name>
</gene>
<dbReference type="AlphaFoldDB" id="A0A5R9E8C9"/>
<feature type="domain" description="STAS" evidence="1">
    <location>
        <begin position="5"/>
        <end position="106"/>
    </location>
</feature>
<accession>A0A5R9E8C9</accession>
<organism evidence="2 3">
    <name type="scientific">Streptomyces marianii</name>
    <dbReference type="NCBI Taxonomy" id="1817406"/>
    <lineage>
        <taxon>Bacteria</taxon>
        <taxon>Bacillati</taxon>
        <taxon>Actinomycetota</taxon>
        <taxon>Actinomycetes</taxon>
        <taxon>Kitasatosporales</taxon>
        <taxon>Streptomycetaceae</taxon>
        <taxon>Streptomyces</taxon>
    </lineage>
</organism>
<evidence type="ECO:0000259" key="1">
    <source>
        <dbReference type="PROSITE" id="PS50801"/>
    </source>
</evidence>
<dbReference type="InterPro" id="IPR002645">
    <property type="entry name" value="STAS_dom"/>
</dbReference>
<dbReference type="PANTHER" id="PTHR33495">
    <property type="entry name" value="ANTI-SIGMA FACTOR ANTAGONIST TM_1081-RELATED-RELATED"/>
    <property type="match status" value="1"/>
</dbReference>
<dbReference type="GO" id="GO:0043856">
    <property type="term" value="F:anti-sigma factor antagonist activity"/>
    <property type="evidence" value="ECO:0007669"/>
    <property type="project" value="TreeGrafter"/>
</dbReference>